<dbReference type="Gene3D" id="1.20.120.1080">
    <property type="match status" value="1"/>
</dbReference>
<evidence type="ECO:0000259" key="7">
    <source>
        <dbReference type="PROSITE" id="PS51194"/>
    </source>
</evidence>
<dbReference type="GO" id="GO:0005524">
    <property type="term" value="F:ATP binding"/>
    <property type="evidence" value="ECO:0007669"/>
    <property type="project" value="UniProtKB-KW"/>
</dbReference>
<feature type="domain" description="Helicase C-terminal" evidence="7">
    <location>
        <begin position="266"/>
        <end position="437"/>
    </location>
</feature>
<dbReference type="Pfam" id="PF11898">
    <property type="entry name" value="DUF3418"/>
    <property type="match status" value="1"/>
</dbReference>
<evidence type="ECO:0000256" key="4">
    <source>
        <dbReference type="ARBA" id="ARBA00022840"/>
    </source>
</evidence>
<reference evidence="8 9" key="1">
    <citation type="submission" date="2016-10" db="EMBL/GenBank/DDBJ databases">
        <authorList>
            <person name="de Groot N.N."/>
        </authorList>
    </citation>
    <scope>NUCLEOTIDE SEQUENCE [LARGE SCALE GENOMIC DNA]</scope>
    <source>
        <strain evidence="8 9">DSM 25927</strain>
    </source>
</reference>
<dbReference type="InterPro" id="IPR014001">
    <property type="entry name" value="Helicase_ATP-bd"/>
</dbReference>
<protein>
    <submittedName>
        <fullName evidence="8">ATP-dependent helicase HrpA</fullName>
    </submittedName>
</protein>
<proteinExistence type="predicted"/>
<dbReference type="STRING" id="489703.SAMN04488038_105186"/>
<dbReference type="Pfam" id="PF07717">
    <property type="entry name" value="OB_NTP_bind"/>
    <property type="match status" value="1"/>
</dbReference>
<organism evidence="8 9">
    <name type="scientific">Solimonas aquatica</name>
    <dbReference type="NCBI Taxonomy" id="489703"/>
    <lineage>
        <taxon>Bacteria</taxon>
        <taxon>Pseudomonadati</taxon>
        <taxon>Pseudomonadota</taxon>
        <taxon>Gammaproteobacteria</taxon>
        <taxon>Nevskiales</taxon>
        <taxon>Nevskiaceae</taxon>
        <taxon>Solimonas</taxon>
    </lineage>
</organism>
<keyword evidence="4" id="KW-0067">ATP-binding</keyword>
<feature type="coiled-coil region" evidence="5">
    <location>
        <begin position="30"/>
        <end position="64"/>
    </location>
</feature>
<dbReference type="InterPro" id="IPR010222">
    <property type="entry name" value="RNA_helicase_HrpA"/>
</dbReference>
<dbReference type="Pfam" id="PF04408">
    <property type="entry name" value="WHD_HA2"/>
    <property type="match status" value="1"/>
</dbReference>
<dbReference type="AlphaFoldDB" id="A0A1H9EX30"/>
<keyword evidence="3 8" id="KW-0347">Helicase</keyword>
<dbReference type="PANTHER" id="PTHR18934:SF99">
    <property type="entry name" value="ATP-DEPENDENT RNA HELICASE DHX37-RELATED"/>
    <property type="match status" value="1"/>
</dbReference>
<dbReference type="RefSeq" id="WP_093284281.1">
    <property type="nucleotide sequence ID" value="NZ_FOFS01000005.1"/>
</dbReference>
<dbReference type="EMBL" id="FOFS01000005">
    <property type="protein sequence ID" value="SEQ30201.1"/>
    <property type="molecule type" value="Genomic_DNA"/>
</dbReference>
<dbReference type="Pfam" id="PF00270">
    <property type="entry name" value="DEAD"/>
    <property type="match status" value="1"/>
</dbReference>
<evidence type="ECO:0000256" key="2">
    <source>
        <dbReference type="ARBA" id="ARBA00022801"/>
    </source>
</evidence>
<dbReference type="SMART" id="SM00490">
    <property type="entry name" value="HELICc"/>
    <property type="match status" value="1"/>
</dbReference>
<dbReference type="Gene3D" id="3.40.50.300">
    <property type="entry name" value="P-loop containing nucleotide triphosphate hydrolases"/>
    <property type="match status" value="2"/>
</dbReference>
<keyword evidence="2" id="KW-0378">Hydrolase</keyword>
<evidence type="ECO:0000256" key="5">
    <source>
        <dbReference type="SAM" id="Coils"/>
    </source>
</evidence>
<dbReference type="OrthoDB" id="9805617at2"/>
<sequence>MTDPASFKQLRGLLDAQAQQLTARDYAHILRRLEQARRGGKLDLQRLNQDVEQARLRYENRLRLKPAQIRYPEELPVVQAREELLKAIREQQLVVVCGETGSGKTTQLPKLCLELGRGTRGLIGHTQPRRLAARSVAQRIARELDTTLGELVGYETRFDRRVSERSLIKLMTDGILLAELGRDRLLTSYDTLIIDEAHERSLNIDLLLGWLKQLLPQRPDLKVIITSATLDPERLSRHFHDAPIHTVSGRLYPVEQRYRPMAGDQELEDAIAEAVEALWRPAPNGDVLVFLPGEREIGDAARVLAGRYPRAEVLPLYSRLAAGAQDKVFSTGRAPRIVLATNVAETSVTVPGIRYVIDSGTARINRYAPRSGVQQLQIEPISQAAANQRAGRCGRLGPGICVRLYAEDDFAARPAFTDPEIRRANLAGVILTLAALRLGKVDEFPWVDAPDGRHVAEAYRVLQTLGALDEAGTLTPLGRELARLPLDPRVARIAMAGRGTAAQDAIFVLAAALSVQDPHELPAEARDSARQKHAIWRHPRSDFLSLLKLWQQWRDWSAQASNRQLRKLCRDHFVSFLRMEEWEAVYKQICDLLGNREEPRPAADKRWNDERLNELYVPVHEALLAGLIDHIGYKLPEKSEYQGPRNRRFKIHPGSALIKKSPAWLMSAQLAQTSQLFARNNAAIEPEWLERAAPHLIKRTFLHPQWNSERGEVTATEHVSLLGLPLLTRARHYGSTHPAEAREIFIREALIKGELPRKPAFLEHNLQLIASIQDKEAKLRRPDLLADEAHFFRWYDERVPAEVCASAHLKSWLKREPQAQQGLRMQEADALRPGANADVESQFPDHLDIDDLRLKLSYSHEPGEEHDGVTFHVPLAQVHQLPAEIFDWLVPGLRAAKIEALIRSLPMHLRRQCTPAAEYAQALHQRLDPAQGALLPAMCEALQAMTGVRLEPGDFSPDRLEAHLRPRLQLEDAKGQLLGVGETLEQLRGRFRGEARSALQQAARSDDTLKRWTREKLVDWDFEALPESVPLAHGARGYPALSAEGEFVHLRLFESAEAAARAHPAGVRALLLLRVPERIRDLAKSARLKLALLAAPFGLDPQDIAQQLALRAAETRLLGEEAVRSREDFQQALERRAAFSLDASARLDTLINWLNQAVGIKKQLDAYAARWPASVADMRAQLESLLAPGFAAAIPEPQWPRITLYLRGLQVRLERLANKPLRDEELTAQITPLLRALPGPFHAARWVLEEWRIALFAQELKAVNRPSAQAVREALARV</sequence>
<keyword evidence="5" id="KW-0175">Coiled coil</keyword>
<dbReference type="PROSITE" id="PS51192">
    <property type="entry name" value="HELICASE_ATP_BIND_1"/>
    <property type="match status" value="1"/>
</dbReference>
<dbReference type="SMART" id="SM00382">
    <property type="entry name" value="AAA"/>
    <property type="match status" value="1"/>
</dbReference>
<keyword evidence="1" id="KW-0547">Nucleotide-binding</keyword>
<dbReference type="GO" id="GO:0003723">
    <property type="term" value="F:RNA binding"/>
    <property type="evidence" value="ECO:0007669"/>
    <property type="project" value="TreeGrafter"/>
</dbReference>
<name>A0A1H9EX30_9GAMM</name>
<dbReference type="PANTHER" id="PTHR18934">
    <property type="entry name" value="ATP-DEPENDENT RNA HELICASE"/>
    <property type="match status" value="1"/>
</dbReference>
<dbReference type="SUPFAM" id="SSF52540">
    <property type="entry name" value="P-loop containing nucleoside triphosphate hydrolases"/>
    <property type="match status" value="1"/>
</dbReference>
<dbReference type="PROSITE" id="PS51194">
    <property type="entry name" value="HELICASE_CTER"/>
    <property type="match status" value="1"/>
</dbReference>
<evidence type="ECO:0000259" key="6">
    <source>
        <dbReference type="PROSITE" id="PS51192"/>
    </source>
</evidence>
<dbReference type="InterPro" id="IPR007502">
    <property type="entry name" value="Helicase-assoc_dom"/>
</dbReference>
<evidence type="ECO:0000256" key="3">
    <source>
        <dbReference type="ARBA" id="ARBA00022806"/>
    </source>
</evidence>
<dbReference type="NCBIfam" id="TIGR01967">
    <property type="entry name" value="DEAH_box_HrpA"/>
    <property type="match status" value="1"/>
</dbReference>
<gene>
    <name evidence="8" type="ORF">SAMN04488038_105186</name>
</gene>
<keyword evidence="9" id="KW-1185">Reference proteome</keyword>
<dbReference type="SMART" id="SM00847">
    <property type="entry name" value="HA2"/>
    <property type="match status" value="1"/>
</dbReference>
<dbReference type="InterPro" id="IPR024590">
    <property type="entry name" value="HrpA_C"/>
</dbReference>
<evidence type="ECO:0000256" key="1">
    <source>
        <dbReference type="ARBA" id="ARBA00022741"/>
    </source>
</evidence>
<dbReference type="InterPro" id="IPR011545">
    <property type="entry name" value="DEAD/DEAH_box_helicase_dom"/>
</dbReference>
<dbReference type="SMART" id="SM00487">
    <property type="entry name" value="DEXDc"/>
    <property type="match status" value="1"/>
</dbReference>
<evidence type="ECO:0000313" key="9">
    <source>
        <dbReference type="Proteomes" id="UP000199233"/>
    </source>
</evidence>
<dbReference type="Proteomes" id="UP000199233">
    <property type="component" value="Unassembled WGS sequence"/>
</dbReference>
<dbReference type="InterPro" id="IPR001650">
    <property type="entry name" value="Helicase_C-like"/>
</dbReference>
<evidence type="ECO:0000313" key="8">
    <source>
        <dbReference type="EMBL" id="SEQ30201.1"/>
    </source>
</evidence>
<dbReference type="InterPro" id="IPR048333">
    <property type="entry name" value="HA2_WH"/>
</dbReference>
<dbReference type="InterPro" id="IPR003593">
    <property type="entry name" value="AAA+_ATPase"/>
</dbReference>
<dbReference type="CDD" id="cd18791">
    <property type="entry name" value="SF2_C_RHA"/>
    <property type="match status" value="1"/>
</dbReference>
<dbReference type="InterPro" id="IPR027417">
    <property type="entry name" value="P-loop_NTPase"/>
</dbReference>
<feature type="domain" description="Helicase ATP-binding" evidence="6">
    <location>
        <begin position="85"/>
        <end position="248"/>
    </location>
</feature>
<dbReference type="Pfam" id="PF00271">
    <property type="entry name" value="Helicase_C"/>
    <property type="match status" value="1"/>
</dbReference>
<dbReference type="GO" id="GO:0003724">
    <property type="term" value="F:RNA helicase activity"/>
    <property type="evidence" value="ECO:0007669"/>
    <property type="project" value="InterPro"/>
</dbReference>
<dbReference type="GO" id="GO:0016787">
    <property type="term" value="F:hydrolase activity"/>
    <property type="evidence" value="ECO:0007669"/>
    <property type="project" value="UniProtKB-KW"/>
</dbReference>
<accession>A0A1H9EX30</accession>
<dbReference type="InterPro" id="IPR011709">
    <property type="entry name" value="DEAD-box_helicase_OB_fold"/>
</dbReference>